<name>A0ABM7UBM6_9BURK</name>
<dbReference type="RefSeq" id="WP_229517485.1">
    <property type="nucleotide sequence ID" value="NZ_AP024958.1"/>
</dbReference>
<keyword evidence="4" id="KW-1185">Reference proteome</keyword>
<feature type="compositionally biased region" description="Polar residues" evidence="1">
    <location>
        <begin position="61"/>
        <end position="78"/>
    </location>
</feature>
<feature type="region of interest" description="Disordered" evidence="1">
    <location>
        <begin position="59"/>
        <end position="78"/>
    </location>
</feature>
<proteinExistence type="predicted"/>
<organism evidence="3 4">
    <name type="scientific">Paraburkholderia terrae</name>
    <dbReference type="NCBI Taxonomy" id="311230"/>
    <lineage>
        <taxon>Bacteria</taxon>
        <taxon>Pseudomonadati</taxon>
        <taxon>Pseudomonadota</taxon>
        <taxon>Betaproteobacteria</taxon>
        <taxon>Burkholderiales</taxon>
        <taxon>Burkholderiaceae</taxon>
        <taxon>Paraburkholderia</taxon>
    </lineage>
</organism>
<gene>
    <name evidence="3" type="ORF">PTKU64_89780</name>
</gene>
<sequence length="78" mass="8186">MMRVVALAGVAASLVWSMQASAAGCGFSSQSLAFAGDDITQARCLLRPVMKGGSLGARLNKLSSDSRSTSRPMNFSRF</sequence>
<reference evidence="3 4" key="1">
    <citation type="journal article" date="2022" name="Front. Microbiol.">
        <title>Identification and characterization of a novel class of self-sufficient cytochrome P450 hydroxylase involved in cyclohexanecarboxylate degradation in Paraburkholderia terrae strain KU-64.</title>
        <authorList>
            <person name="Yamamoto T."/>
            <person name="Hasegawa Y."/>
            <person name="Iwaki H."/>
        </authorList>
    </citation>
    <scope>NUCLEOTIDE SEQUENCE [LARGE SCALE GENOMIC DNA]</scope>
    <source>
        <strain evidence="3 4">KU-64</strain>
    </source>
</reference>
<dbReference type="EMBL" id="AP024958">
    <property type="protein sequence ID" value="BCZ85303.1"/>
    <property type="molecule type" value="Genomic_DNA"/>
</dbReference>
<feature type="signal peptide" evidence="2">
    <location>
        <begin position="1"/>
        <end position="22"/>
    </location>
</feature>
<accession>A0ABM7UBM6</accession>
<protein>
    <submittedName>
        <fullName evidence="3">Uncharacterized protein</fullName>
    </submittedName>
</protein>
<evidence type="ECO:0000313" key="3">
    <source>
        <dbReference type="EMBL" id="BCZ85303.1"/>
    </source>
</evidence>
<dbReference type="PROSITE" id="PS51257">
    <property type="entry name" value="PROKAR_LIPOPROTEIN"/>
    <property type="match status" value="1"/>
</dbReference>
<evidence type="ECO:0000313" key="4">
    <source>
        <dbReference type="Proteomes" id="UP001319874"/>
    </source>
</evidence>
<keyword evidence="2" id="KW-0732">Signal</keyword>
<evidence type="ECO:0000256" key="1">
    <source>
        <dbReference type="SAM" id="MobiDB-lite"/>
    </source>
</evidence>
<dbReference type="Proteomes" id="UP001319874">
    <property type="component" value="Chromosome 4"/>
</dbReference>
<feature type="chain" id="PRO_5045980475" evidence="2">
    <location>
        <begin position="23"/>
        <end position="78"/>
    </location>
</feature>
<evidence type="ECO:0000256" key="2">
    <source>
        <dbReference type="SAM" id="SignalP"/>
    </source>
</evidence>